<name>A0AAV7KC10_9METZ</name>
<dbReference type="Proteomes" id="UP001165289">
    <property type="component" value="Unassembled WGS sequence"/>
</dbReference>
<sequence length="98" mass="11100">MGRPGLGLSETLVSLYPSMELLKYAYLHVQDTILSKSRQFVRDPLPRKQIHHDEGLHWVCSSVDVEGNVRVYDSLATGRTSQELKIQLALLYDVVMVS</sequence>
<reference evidence="1 2" key="1">
    <citation type="journal article" date="2023" name="BMC Biol.">
        <title>The compact genome of the sponge Oopsacas minuta (Hexactinellida) is lacking key metazoan core genes.</title>
        <authorList>
            <person name="Santini S."/>
            <person name="Schenkelaars Q."/>
            <person name="Jourda C."/>
            <person name="Duchesne M."/>
            <person name="Belahbib H."/>
            <person name="Rocher C."/>
            <person name="Selva M."/>
            <person name="Riesgo A."/>
            <person name="Vervoort M."/>
            <person name="Leys S.P."/>
            <person name="Kodjabachian L."/>
            <person name="Le Bivic A."/>
            <person name="Borchiellini C."/>
            <person name="Claverie J.M."/>
            <person name="Renard E."/>
        </authorList>
    </citation>
    <scope>NUCLEOTIDE SEQUENCE [LARGE SCALE GENOMIC DNA]</scope>
    <source>
        <strain evidence="1">SPO-2</strain>
    </source>
</reference>
<protein>
    <submittedName>
        <fullName evidence="1">Uncharacterized protein</fullName>
    </submittedName>
</protein>
<evidence type="ECO:0000313" key="1">
    <source>
        <dbReference type="EMBL" id="KAI6658149.1"/>
    </source>
</evidence>
<dbReference type="AlphaFoldDB" id="A0AAV7KC10"/>
<evidence type="ECO:0000313" key="2">
    <source>
        <dbReference type="Proteomes" id="UP001165289"/>
    </source>
</evidence>
<comment type="caution">
    <text evidence="1">The sequence shown here is derived from an EMBL/GenBank/DDBJ whole genome shotgun (WGS) entry which is preliminary data.</text>
</comment>
<keyword evidence="2" id="KW-1185">Reference proteome</keyword>
<dbReference type="EMBL" id="JAKMXF010000105">
    <property type="protein sequence ID" value="KAI6658149.1"/>
    <property type="molecule type" value="Genomic_DNA"/>
</dbReference>
<organism evidence="1 2">
    <name type="scientific">Oopsacas minuta</name>
    <dbReference type="NCBI Taxonomy" id="111878"/>
    <lineage>
        <taxon>Eukaryota</taxon>
        <taxon>Metazoa</taxon>
        <taxon>Porifera</taxon>
        <taxon>Hexactinellida</taxon>
        <taxon>Hexasterophora</taxon>
        <taxon>Lyssacinosida</taxon>
        <taxon>Leucopsacidae</taxon>
        <taxon>Oopsacas</taxon>
    </lineage>
</organism>
<gene>
    <name evidence="1" type="ORF">LOD99_11121</name>
</gene>
<accession>A0AAV7KC10</accession>
<proteinExistence type="predicted"/>